<dbReference type="InterPro" id="IPR027051">
    <property type="entry name" value="XdhC_Rossmann_dom"/>
</dbReference>
<evidence type="ECO:0000313" key="3">
    <source>
        <dbReference type="EMBL" id="SEG64639.1"/>
    </source>
</evidence>
<dbReference type="InterPro" id="IPR052698">
    <property type="entry name" value="MoCofactor_Util/Proc"/>
</dbReference>
<dbReference type="EMBL" id="FNVE01000013">
    <property type="protein sequence ID" value="SEG64639.1"/>
    <property type="molecule type" value="Genomic_DNA"/>
</dbReference>
<evidence type="ECO:0000259" key="1">
    <source>
        <dbReference type="Pfam" id="PF02625"/>
    </source>
</evidence>
<feature type="domain" description="XdhC- CoxI" evidence="1">
    <location>
        <begin position="17"/>
        <end position="79"/>
    </location>
</feature>
<evidence type="ECO:0000313" key="4">
    <source>
        <dbReference type="Proteomes" id="UP000243518"/>
    </source>
</evidence>
<dbReference type="PANTHER" id="PTHR30388:SF6">
    <property type="entry name" value="XANTHINE DEHYDROGENASE SUBUNIT A-RELATED"/>
    <property type="match status" value="1"/>
</dbReference>
<dbReference type="InterPro" id="IPR003777">
    <property type="entry name" value="XdhC_CoxI"/>
</dbReference>
<reference evidence="3 4" key="1">
    <citation type="submission" date="2016-10" db="EMBL/GenBank/DDBJ databases">
        <authorList>
            <person name="Varghese N."/>
            <person name="Submissions S."/>
        </authorList>
    </citation>
    <scope>NUCLEOTIDE SEQUENCE [LARGE SCALE GENOMIC DNA]</scope>
    <source>
        <strain evidence="3 4">CECT 8317</strain>
    </source>
</reference>
<organism evidence="3 4">
    <name type="scientific">Halopseudomonas aestusnigri</name>
    <dbReference type="NCBI Taxonomy" id="857252"/>
    <lineage>
        <taxon>Bacteria</taxon>
        <taxon>Pseudomonadati</taxon>
        <taxon>Pseudomonadota</taxon>
        <taxon>Gammaproteobacteria</taxon>
        <taxon>Pseudomonadales</taxon>
        <taxon>Pseudomonadaceae</taxon>
        <taxon>Halopseudomonas</taxon>
    </lineage>
</organism>
<name>A0AAQ1G9R8_9GAMM</name>
<protein>
    <submittedName>
        <fullName evidence="3">Xanthine and CO dehydrogenase maturation factor, XdhC/CoxF family</fullName>
    </submittedName>
</protein>
<dbReference type="Pfam" id="PF13478">
    <property type="entry name" value="XdhC_C"/>
    <property type="match status" value="1"/>
</dbReference>
<dbReference type="Proteomes" id="UP000243518">
    <property type="component" value="Unassembled WGS sequence"/>
</dbReference>
<feature type="domain" description="XdhC Rossmann" evidence="2">
    <location>
        <begin position="207"/>
        <end position="347"/>
    </location>
</feature>
<dbReference type="AlphaFoldDB" id="A0AAQ1G9R8"/>
<dbReference type="Pfam" id="PF02625">
    <property type="entry name" value="XdhC_CoxI"/>
    <property type="match status" value="1"/>
</dbReference>
<sequence length="391" mass="41562">MSAVEQLLKAVDEAALQGDDAVLATVVKVEGSAYRRPGARMLINPLGQTEGTVSGGCLETEVARTARWLTERGPALRSYSTAEEDEDGDAAVRFGLGCNGTVHLLFERVDSAACQLLLDGCRALINGAVGLSVATVVSASQPDLLGQRLLLTADDQLQGCLPDAWSAPLLPLLRLARSARRAALHRFLQPGGAVEVLIEHLRPAQRLVIFGGGHDAQPLVRMAKLQGLHVTVIDSRAHFARGSRFPEADAVLLGQLDNSFALKDLLADAAVVVMTHSLQQDAWWLAQALASSACYIGQLGPRERTERLLAGMAQANLPGVERLHYPVGLDLGGDTPEAVALAILGEITAVLNERAGGQLQQRRSAIHEPSAIHIHDGCEQDLPAPSTIESN</sequence>
<dbReference type="RefSeq" id="WP_088277063.1">
    <property type="nucleotide sequence ID" value="NZ_FNVE01000013.1"/>
</dbReference>
<dbReference type="Gene3D" id="3.40.50.720">
    <property type="entry name" value="NAD(P)-binding Rossmann-like Domain"/>
    <property type="match status" value="1"/>
</dbReference>
<dbReference type="PANTHER" id="PTHR30388">
    <property type="entry name" value="ALDEHYDE OXIDOREDUCTASE MOLYBDENUM COFACTOR ASSEMBLY PROTEIN"/>
    <property type="match status" value="1"/>
</dbReference>
<gene>
    <name evidence="3" type="ORF">SAMN05216586_11310</name>
</gene>
<evidence type="ECO:0000259" key="2">
    <source>
        <dbReference type="Pfam" id="PF13478"/>
    </source>
</evidence>
<keyword evidence="4" id="KW-1185">Reference proteome</keyword>
<accession>A0AAQ1G9R8</accession>
<proteinExistence type="predicted"/>
<comment type="caution">
    <text evidence="3">The sequence shown here is derived from an EMBL/GenBank/DDBJ whole genome shotgun (WGS) entry which is preliminary data.</text>
</comment>